<name>A0A0F3IKH3_9GAMM</name>
<accession>A0A0F3IKH3</accession>
<dbReference type="EMBL" id="LAJX01000051">
    <property type="protein sequence ID" value="KJV07235.1"/>
    <property type="molecule type" value="Genomic_DNA"/>
</dbReference>
<reference evidence="3" key="1">
    <citation type="submission" date="2015-03" db="EMBL/GenBank/DDBJ databases">
        <title>Draft genome sequence of a novel methanotroph (Sn10-6) isolated from flooded ricefield rhizosphere in India.</title>
        <authorList>
            <person name="Pandit P.S."/>
            <person name="Pore S.D."/>
            <person name="Arora P."/>
            <person name="Kapse N.G."/>
            <person name="Dhakephalkar P.K."/>
            <person name="Rahalkar M.C."/>
        </authorList>
    </citation>
    <scope>NUCLEOTIDE SEQUENCE [LARGE SCALE GENOMIC DNA]</scope>
    <source>
        <strain evidence="3">Sn10-6</strain>
    </source>
</reference>
<dbReference type="InterPro" id="IPR036163">
    <property type="entry name" value="HMA_dom_sf"/>
</dbReference>
<evidence type="ECO:0000313" key="2">
    <source>
        <dbReference type="EMBL" id="KJV07235.1"/>
    </source>
</evidence>
<dbReference type="AlphaFoldDB" id="A0A0F3IKH3"/>
<dbReference type="InterPro" id="IPR006121">
    <property type="entry name" value="HMA_dom"/>
</dbReference>
<protein>
    <submittedName>
        <fullName evidence="2">Mercuric reductase</fullName>
    </submittedName>
</protein>
<keyword evidence="3" id="KW-1185">Reference proteome</keyword>
<dbReference type="GO" id="GO:0046872">
    <property type="term" value="F:metal ion binding"/>
    <property type="evidence" value="ECO:0007669"/>
    <property type="project" value="InterPro"/>
</dbReference>
<feature type="domain" description="HMA" evidence="1">
    <location>
        <begin position="3"/>
        <end position="69"/>
    </location>
</feature>
<dbReference type="Gene3D" id="3.30.70.100">
    <property type="match status" value="1"/>
</dbReference>
<gene>
    <name evidence="2" type="ORF">VZ94_06045</name>
</gene>
<proteinExistence type="predicted"/>
<dbReference type="OrthoDB" id="9814359at2"/>
<dbReference type="CDD" id="cd00371">
    <property type="entry name" value="HMA"/>
    <property type="match status" value="1"/>
</dbReference>
<organism evidence="2 3">
    <name type="scientific">Methylocucumis oryzae</name>
    <dbReference type="NCBI Taxonomy" id="1632867"/>
    <lineage>
        <taxon>Bacteria</taxon>
        <taxon>Pseudomonadati</taxon>
        <taxon>Pseudomonadota</taxon>
        <taxon>Gammaproteobacteria</taxon>
        <taxon>Methylococcales</taxon>
        <taxon>Methylococcaceae</taxon>
        <taxon>Methylocucumis</taxon>
    </lineage>
</organism>
<dbReference type="Proteomes" id="UP000033684">
    <property type="component" value="Unassembled WGS sequence"/>
</dbReference>
<dbReference type="PATRIC" id="fig|1632867.3.peg.4605"/>
<dbReference type="SUPFAM" id="SSF55008">
    <property type="entry name" value="HMA, heavy metal-associated domain"/>
    <property type="match status" value="1"/>
</dbReference>
<sequence>MTESIELTVTGMKCGGCEANVTKIVKALSGVENVTANHNANKVSVEFNADAVDEAAIKQAIAQAGYGVG</sequence>
<evidence type="ECO:0000313" key="3">
    <source>
        <dbReference type="Proteomes" id="UP000033684"/>
    </source>
</evidence>
<dbReference type="RefSeq" id="WP_045778553.1">
    <property type="nucleotide sequence ID" value="NZ_LAJX01000051.1"/>
</dbReference>
<dbReference type="Pfam" id="PF00403">
    <property type="entry name" value="HMA"/>
    <property type="match status" value="1"/>
</dbReference>
<dbReference type="PROSITE" id="PS50846">
    <property type="entry name" value="HMA_2"/>
    <property type="match status" value="1"/>
</dbReference>
<evidence type="ECO:0000259" key="1">
    <source>
        <dbReference type="PROSITE" id="PS50846"/>
    </source>
</evidence>
<reference evidence="2 3" key="2">
    <citation type="journal article" date="2016" name="Microb. Ecol.">
        <title>Genome Characteristics of a Novel Type I Methanotroph (Sn10-6) Isolated from a Flooded Indian Rice Field.</title>
        <authorList>
            <person name="Rahalkar M.C."/>
            <person name="Pandit P.S."/>
            <person name="Dhakephalkar P.K."/>
            <person name="Pore S."/>
            <person name="Arora P."/>
            <person name="Kapse N."/>
        </authorList>
    </citation>
    <scope>NUCLEOTIDE SEQUENCE [LARGE SCALE GENOMIC DNA]</scope>
    <source>
        <strain evidence="2 3">Sn10-6</strain>
    </source>
</reference>
<comment type="caution">
    <text evidence="2">The sequence shown here is derived from an EMBL/GenBank/DDBJ whole genome shotgun (WGS) entry which is preliminary data.</text>
</comment>